<dbReference type="Proteomes" id="UP000886998">
    <property type="component" value="Unassembled WGS sequence"/>
</dbReference>
<dbReference type="EMBL" id="BMAV01007167">
    <property type="protein sequence ID" value="GFY49773.1"/>
    <property type="molecule type" value="Genomic_DNA"/>
</dbReference>
<accession>A0A8X7C0I8</accession>
<name>A0A8X7C0I8_9ARAC</name>
<dbReference type="OrthoDB" id="10071960at2759"/>
<organism evidence="1 2">
    <name type="scientific">Trichonephila inaurata madagascariensis</name>
    <dbReference type="NCBI Taxonomy" id="2747483"/>
    <lineage>
        <taxon>Eukaryota</taxon>
        <taxon>Metazoa</taxon>
        <taxon>Ecdysozoa</taxon>
        <taxon>Arthropoda</taxon>
        <taxon>Chelicerata</taxon>
        <taxon>Arachnida</taxon>
        <taxon>Araneae</taxon>
        <taxon>Araneomorphae</taxon>
        <taxon>Entelegynae</taxon>
        <taxon>Araneoidea</taxon>
        <taxon>Nephilidae</taxon>
        <taxon>Trichonephila</taxon>
        <taxon>Trichonephila inaurata</taxon>
    </lineage>
</organism>
<keyword evidence="2" id="KW-1185">Reference proteome</keyword>
<proteinExistence type="predicted"/>
<evidence type="ECO:0000313" key="2">
    <source>
        <dbReference type="Proteomes" id="UP000886998"/>
    </source>
</evidence>
<gene>
    <name evidence="1" type="primary">NCL1_23660</name>
    <name evidence="1" type="ORF">TNIN_476101</name>
</gene>
<comment type="caution">
    <text evidence="1">The sequence shown here is derived from an EMBL/GenBank/DDBJ whole genome shotgun (WGS) entry which is preliminary data.</text>
</comment>
<reference evidence="1" key="1">
    <citation type="submission" date="2020-08" db="EMBL/GenBank/DDBJ databases">
        <title>Multicomponent nature underlies the extraordinary mechanical properties of spider dragline silk.</title>
        <authorList>
            <person name="Kono N."/>
            <person name="Nakamura H."/>
            <person name="Mori M."/>
            <person name="Yoshida Y."/>
            <person name="Ohtoshi R."/>
            <person name="Malay A.D."/>
            <person name="Moran D.A.P."/>
            <person name="Tomita M."/>
            <person name="Numata K."/>
            <person name="Arakawa K."/>
        </authorList>
    </citation>
    <scope>NUCLEOTIDE SEQUENCE</scope>
</reference>
<evidence type="ECO:0000313" key="1">
    <source>
        <dbReference type="EMBL" id="GFY49773.1"/>
    </source>
</evidence>
<sequence>MEDSTISSNNATVPAPQAVLLPTAIVSVKDINDAFQKCRILIDSASQGSFVRESCANLLQLKRTSLNINVDGLSSRKVGRVAGLDQ</sequence>
<protein>
    <submittedName>
        <fullName evidence="1">DUF1758 domain-containing protein</fullName>
    </submittedName>
</protein>
<dbReference type="AlphaFoldDB" id="A0A8X7C0I8"/>